<gene>
    <name evidence="1" type="ORF">Cvel_25820</name>
</gene>
<dbReference type="SUPFAM" id="SSF52047">
    <property type="entry name" value="RNI-like"/>
    <property type="match status" value="1"/>
</dbReference>
<sequence>MTSAPHSLPLQSLKLARTKATAEGVEALGEAVKAKKLTSLQTLDLEGNRIMSAGAHHLASAVNSGGLPHLRTFILKNNFLTEPEVRSDQRDFTPMAELLSTSALKELEELNLNENLLFDRELEAEGTDAQFSAASLLFPGRFPRLKRLDLGGSIRARLSSSQLVAFAAALGVKGSPCLQEVVLPTDYA</sequence>
<dbReference type="VEuPathDB" id="CryptoDB:Cvel_25820"/>
<dbReference type="AlphaFoldDB" id="A0A0G4HBI8"/>
<dbReference type="EMBL" id="CDMZ01002178">
    <property type="protein sequence ID" value="CEM41131.1"/>
    <property type="molecule type" value="Genomic_DNA"/>
</dbReference>
<name>A0A0G4HBI8_9ALVE</name>
<organism evidence="1">
    <name type="scientific">Chromera velia CCMP2878</name>
    <dbReference type="NCBI Taxonomy" id="1169474"/>
    <lineage>
        <taxon>Eukaryota</taxon>
        <taxon>Sar</taxon>
        <taxon>Alveolata</taxon>
        <taxon>Colpodellida</taxon>
        <taxon>Chromeraceae</taxon>
        <taxon>Chromera</taxon>
    </lineage>
</organism>
<accession>A0A0G4HBI8</accession>
<proteinExistence type="predicted"/>
<protein>
    <submittedName>
        <fullName evidence="1">Uncharacterized protein</fullName>
    </submittedName>
</protein>
<dbReference type="PhylomeDB" id="A0A0G4HBI8"/>
<reference evidence="1" key="1">
    <citation type="submission" date="2014-11" db="EMBL/GenBank/DDBJ databases">
        <authorList>
            <person name="Otto D Thomas"/>
            <person name="Naeem Raeece"/>
        </authorList>
    </citation>
    <scope>NUCLEOTIDE SEQUENCE</scope>
</reference>
<evidence type="ECO:0000313" key="1">
    <source>
        <dbReference type="EMBL" id="CEM41131.1"/>
    </source>
</evidence>
<dbReference type="Gene3D" id="3.80.10.10">
    <property type="entry name" value="Ribonuclease Inhibitor"/>
    <property type="match status" value="1"/>
</dbReference>
<dbReference type="InterPro" id="IPR032675">
    <property type="entry name" value="LRR_dom_sf"/>
</dbReference>